<sequence>MNSFKPGDWVIRQREPRKESLKELFDLLQVTIGSCHQVVWSDGNFIRVKNQSIILAAELFDKIDPFQLKVLQAKQLLDNG</sequence>
<proteinExistence type="predicted"/>
<protein>
    <submittedName>
        <fullName evidence="1">Uncharacterized protein</fullName>
    </submittedName>
</protein>
<dbReference type="AlphaFoldDB" id="A0A2T0SKD8"/>
<organism evidence="1 2">
    <name type="scientific">Spirosoma oryzae</name>
    <dbReference type="NCBI Taxonomy" id="1469603"/>
    <lineage>
        <taxon>Bacteria</taxon>
        <taxon>Pseudomonadati</taxon>
        <taxon>Bacteroidota</taxon>
        <taxon>Cytophagia</taxon>
        <taxon>Cytophagales</taxon>
        <taxon>Cytophagaceae</taxon>
        <taxon>Spirosoma</taxon>
    </lineage>
</organism>
<reference evidence="1 2" key="1">
    <citation type="submission" date="2018-03" db="EMBL/GenBank/DDBJ databases">
        <title>Genomic Encyclopedia of Archaeal and Bacterial Type Strains, Phase II (KMG-II): from individual species to whole genera.</title>
        <authorList>
            <person name="Goeker M."/>
        </authorList>
    </citation>
    <scope>NUCLEOTIDE SEQUENCE [LARGE SCALE GENOMIC DNA]</scope>
    <source>
        <strain evidence="1 2">DSM 28354</strain>
    </source>
</reference>
<accession>A0A2T0SKD8</accession>
<name>A0A2T0SKD8_9BACT</name>
<comment type="caution">
    <text evidence="1">The sequence shown here is derived from an EMBL/GenBank/DDBJ whole genome shotgun (WGS) entry which is preliminary data.</text>
</comment>
<gene>
    <name evidence="1" type="ORF">CLV58_11927</name>
</gene>
<dbReference type="Proteomes" id="UP000238375">
    <property type="component" value="Unassembled WGS sequence"/>
</dbReference>
<evidence type="ECO:0000313" key="1">
    <source>
        <dbReference type="EMBL" id="PRY33878.1"/>
    </source>
</evidence>
<dbReference type="EMBL" id="PVTE01000019">
    <property type="protein sequence ID" value="PRY33878.1"/>
    <property type="molecule type" value="Genomic_DNA"/>
</dbReference>
<keyword evidence="2" id="KW-1185">Reference proteome</keyword>
<evidence type="ECO:0000313" key="2">
    <source>
        <dbReference type="Proteomes" id="UP000238375"/>
    </source>
</evidence>
<dbReference type="RefSeq" id="WP_106139542.1">
    <property type="nucleotide sequence ID" value="NZ_PVTE01000019.1"/>
</dbReference>